<dbReference type="SUPFAM" id="SSF52833">
    <property type="entry name" value="Thioredoxin-like"/>
    <property type="match status" value="1"/>
</dbReference>
<accession>A0A844QHF1</accession>
<dbReference type="Proteomes" id="UP000463224">
    <property type="component" value="Unassembled WGS sequence"/>
</dbReference>
<dbReference type="Pfam" id="PF03960">
    <property type="entry name" value="ArsC"/>
    <property type="match status" value="1"/>
</dbReference>
<dbReference type="NCBIfam" id="NF008107">
    <property type="entry name" value="PRK10853.1"/>
    <property type="match status" value="1"/>
</dbReference>
<protein>
    <submittedName>
        <fullName evidence="3">ArsC family reductase</fullName>
    </submittedName>
</protein>
<comment type="similarity">
    <text evidence="1 2">Belongs to the ArsC family.</text>
</comment>
<reference evidence="3 4" key="1">
    <citation type="submission" date="2019-12" db="EMBL/GenBank/DDBJ databases">
        <title>Nitratireductor arenosus sp. nov., Isolated from sea sand, Jeju island, South Korea.</title>
        <authorList>
            <person name="Kim W."/>
        </authorList>
    </citation>
    <scope>NUCLEOTIDE SEQUENCE [LARGE SCALE GENOMIC DNA]</scope>
    <source>
        <strain evidence="3 4">CAU 1489</strain>
    </source>
</reference>
<evidence type="ECO:0000313" key="4">
    <source>
        <dbReference type="Proteomes" id="UP000463224"/>
    </source>
</evidence>
<organism evidence="3 4">
    <name type="scientific">Nitratireductor arenosus</name>
    <dbReference type="NCBI Taxonomy" id="2682096"/>
    <lineage>
        <taxon>Bacteria</taxon>
        <taxon>Pseudomonadati</taxon>
        <taxon>Pseudomonadota</taxon>
        <taxon>Alphaproteobacteria</taxon>
        <taxon>Hyphomicrobiales</taxon>
        <taxon>Phyllobacteriaceae</taxon>
        <taxon>Nitratireductor</taxon>
    </lineage>
</organism>
<dbReference type="PROSITE" id="PS51353">
    <property type="entry name" value="ARSC"/>
    <property type="match status" value="1"/>
</dbReference>
<dbReference type="AlphaFoldDB" id="A0A844QHF1"/>
<evidence type="ECO:0000313" key="3">
    <source>
        <dbReference type="EMBL" id="MVA98725.1"/>
    </source>
</evidence>
<dbReference type="PANTHER" id="PTHR30041:SF8">
    <property type="entry name" value="PROTEIN YFFB"/>
    <property type="match status" value="1"/>
</dbReference>
<dbReference type="InterPro" id="IPR006504">
    <property type="entry name" value="Tscrpt_reg_Spx/MgsR"/>
</dbReference>
<gene>
    <name evidence="3" type="ORF">GN330_15875</name>
</gene>
<dbReference type="PANTHER" id="PTHR30041">
    <property type="entry name" value="ARSENATE REDUCTASE"/>
    <property type="match status" value="1"/>
</dbReference>
<comment type="caution">
    <text evidence="3">The sequence shown here is derived from an EMBL/GenBank/DDBJ whole genome shotgun (WGS) entry which is preliminary data.</text>
</comment>
<dbReference type="CDD" id="cd03035">
    <property type="entry name" value="ArsC_Yffb"/>
    <property type="match status" value="1"/>
</dbReference>
<proteinExistence type="inferred from homology"/>
<dbReference type="Gene3D" id="3.40.30.10">
    <property type="entry name" value="Glutaredoxin"/>
    <property type="match status" value="1"/>
</dbReference>
<keyword evidence="4" id="KW-1185">Reference proteome</keyword>
<evidence type="ECO:0000256" key="1">
    <source>
        <dbReference type="ARBA" id="ARBA00007198"/>
    </source>
</evidence>
<dbReference type="NCBIfam" id="TIGR01617">
    <property type="entry name" value="arsC_related"/>
    <property type="match status" value="1"/>
</dbReference>
<dbReference type="InterPro" id="IPR006660">
    <property type="entry name" value="Arsenate_reductase-like"/>
</dbReference>
<dbReference type="InterPro" id="IPR036249">
    <property type="entry name" value="Thioredoxin-like_sf"/>
</dbReference>
<dbReference type="RefSeq" id="WP_156713628.1">
    <property type="nucleotide sequence ID" value="NZ_WPHG01000003.1"/>
</dbReference>
<dbReference type="EMBL" id="WPHG01000003">
    <property type="protein sequence ID" value="MVA98725.1"/>
    <property type="molecule type" value="Genomic_DNA"/>
</dbReference>
<name>A0A844QHF1_9HYPH</name>
<sequence length="117" mass="13064">MAIIIYGIKTCDTMKKARAWLEGRGLQHRFHDYRVDGLDAAILRGWIDQVGWQVLLNKASATFRGLADADKTSIDQAKAETLMLVEPTMIKRPVLDVDGRLVVGFKPAVYEEVFASA</sequence>
<evidence type="ECO:0000256" key="2">
    <source>
        <dbReference type="PROSITE-ProRule" id="PRU01282"/>
    </source>
</evidence>